<feature type="domain" description="Integrator complex subunit 7-like C-terminal" evidence="6">
    <location>
        <begin position="1009"/>
        <end position="1175"/>
    </location>
</feature>
<keyword evidence="4" id="KW-0963">Cytoplasm</keyword>
<keyword evidence="10" id="KW-1185">Reference proteome</keyword>
<evidence type="ECO:0000256" key="4">
    <source>
        <dbReference type="ARBA" id="ARBA00022490"/>
    </source>
</evidence>
<comment type="caution">
    <text evidence="9">The sequence shown here is derived from an EMBL/GenBank/DDBJ whole genome shotgun (WGS) entry which is preliminary data.</text>
</comment>
<dbReference type="GO" id="GO:0032039">
    <property type="term" value="C:integrator complex"/>
    <property type="evidence" value="ECO:0007669"/>
    <property type="project" value="InterPro"/>
</dbReference>
<evidence type="ECO:0000259" key="7">
    <source>
        <dbReference type="Pfam" id="PF24436"/>
    </source>
</evidence>
<dbReference type="GO" id="GO:0034472">
    <property type="term" value="P:snRNA 3'-end processing"/>
    <property type="evidence" value="ECO:0007669"/>
    <property type="project" value="TreeGrafter"/>
</dbReference>
<dbReference type="Pfam" id="PF24437">
    <property type="entry name" value="INTS7_HB"/>
    <property type="match status" value="1"/>
</dbReference>
<dbReference type="Pfam" id="PF24436">
    <property type="entry name" value="INTS7_N"/>
    <property type="match status" value="1"/>
</dbReference>
<evidence type="ECO:0000256" key="1">
    <source>
        <dbReference type="ARBA" id="ARBA00004123"/>
    </source>
</evidence>
<dbReference type="InterPro" id="IPR055195">
    <property type="entry name" value="INTS7_C_plant"/>
</dbReference>
<dbReference type="InterPro" id="IPR056517">
    <property type="entry name" value="INTS7_HB"/>
</dbReference>
<comment type="subcellular location">
    <subcellularLocation>
        <location evidence="2">Cytoplasm</location>
    </subcellularLocation>
    <subcellularLocation>
        <location evidence="1">Nucleus</location>
    </subcellularLocation>
</comment>
<protein>
    <recommendedName>
        <fullName evidence="11">Integrator complex subunit 7</fullName>
    </recommendedName>
</protein>
<dbReference type="InterPro" id="IPR016024">
    <property type="entry name" value="ARM-type_fold"/>
</dbReference>
<evidence type="ECO:0000256" key="2">
    <source>
        <dbReference type="ARBA" id="ARBA00004496"/>
    </source>
</evidence>
<dbReference type="EMBL" id="BSYO01000031">
    <property type="protein sequence ID" value="GMH26702.1"/>
    <property type="molecule type" value="Genomic_DNA"/>
</dbReference>
<dbReference type="PANTHER" id="PTHR13322">
    <property type="entry name" value="C1ORF73 PROTEIN"/>
    <property type="match status" value="1"/>
</dbReference>
<name>A0AAD3TDX9_NEPGR</name>
<evidence type="ECO:0000313" key="10">
    <source>
        <dbReference type="Proteomes" id="UP001279734"/>
    </source>
</evidence>
<dbReference type="SUPFAM" id="SSF48371">
    <property type="entry name" value="ARM repeat"/>
    <property type="match status" value="1"/>
</dbReference>
<dbReference type="PANTHER" id="PTHR13322:SF2">
    <property type="entry name" value="INTEGRATOR COMPLEX SUBUNIT 7"/>
    <property type="match status" value="1"/>
</dbReference>
<proteinExistence type="inferred from homology"/>
<dbReference type="GO" id="GO:0005737">
    <property type="term" value="C:cytoplasm"/>
    <property type="evidence" value="ECO:0007669"/>
    <property type="project" value="UniProtKB-SubCell"/>
</dbReference>
<dbReference type="InterPro" id="IPR056516">
    <property type="entry name" value="INTS7_N"/>
</dbReference>
<evidence type="ECO:0000259" key="8">
    <source>
        <dbReference type="Pfam" id="PF24437"/>
    </source>
</evidence>
<comment type="similarity">
    <text evidence="3">Belongs to the Integrator subunit 7 family.</text>
</comment>
<feature type="domain" description="Integrator complex subunit 7 N-terminal" evidence="7">
    <location>
        <begin position="118"/>
        <end position="523"/>
    </location>
</feature>
<organism evidence="9 10">
    <name type="scientific">Nepenthes gracilis</name>
    <name type="common">Slender pitcher plant</name>
    <dbReference type="NCBI Taxonomy" id="150966"/>
    <lineage>
        <taxon>Eukaryota</taxon>
        <taxon>Viridiplantae</taxon>
        <taxon>Streptophyta</taxon>
        <taxon>Embryophyta</taxon>
        <taxon>Tracheophyta</taxon>
        <taxon>Spermatophyta</taxon>
        <taxon>Magnoliopsida</taxon>
        <taxon>eudicotyledons</taxon>
        <taxon>Gunneridae</taxon>
        <taxon>Pentapetalae</taxon>
        <taxon>Caryophyllales</taxon>
        <taxon>Nepenthaceae</taxon>
        <taxon>Nepenthes</taxon>
    </lineage>
</organism>
<reference evidence="9" key="1">
    <citation type="submission" date="2023-05" db="EMBL/GenBank/DDBJ databases">
        <title>Nepenthes gracilis genome sequencing.</title>
        <authorList>
            <person name="Fukushima K."/>
        </authorList>
    </citation>
    <scope>NUCLEOTIDE SEQUENCE</scope>
    <source>
        <strain evidence="9">SING2019-196</strain>
    </source>
</reference>
<dbReference type="AlphaFoldDB" id="A0AAD3TDX9"/>
<keyword evidence="5" id="KW-0539">Nucleus</keyword>
<gene>
    <name evidence="9" type="ORF">Nepgr_028545</name>
</gene>
<feature type="domain" description="Integrator complex subunit 7 helical bundle" evidence="8">
    <location>
        <begin position="674"/>
        <end position="861"/>
    </location>
</feature>
<dbReference type="InterPro" id="IPR033060">
    <property type="entry name" value="INTS7"/>
</dbReference>
<dbReference type="Proteomes" id="UP001279734">
    <property type="component" value="Unassembled WGS sequence"/>
</dbReference>
<evidence type="ECO:0000256" key="3">
    <source>
        <dbReference type="ARBA" id="ARBA00008565"/>
    </source>
</evidence>
<sequence>MLDTNGLMCRVSNQLQSTSLSSVGTSRHGLLVEISFSGNRSNSVGTRTTSMDKASAACAMDWSIELEKGLRSKKPGQSIESIRRIGCRLGQWLKGPKLTIAASNMIGLVPGEDRLFADGILLRLASAFASGDKDTRTCIVQVFLSELRHCVKTTRQDHGKFLAMSMNNQLELMRRVKVVLDTGEVDSRALSLIFFGCLADIATNIAQIRYAILSSLFSCHVLEVKASLFAAGCICELSDDFASIFLEMLLNIMASQETLPTVRLAAAQTLAKMGHFASLINKSFKVGTELVQKSSEEDFVIAILISLSKLASKSMALIPEQLGLLFSFLTQKTTTHMQAKVLQCILYIIKRRAYHIPISVYSFDSLLRILEEKDVPSALQCAVLQIFLKVISSTPTDMLLKNMHIFDKLLTLAENSTASTFISVRLLSMRVLVDIPNRLVGRMEPVSGYTCSIPPLSRVVSLVFDRMTPLMKPVLNCCWGSEIEQELLSLLRLLFLLVSNHPGLGYLMLEKFFTLIEQMVDMHGVNVAIRQPTFEIHRISQTGANESALSKFMFCAYKFLATCLKSMYESGAATKQIHCKLKHLVSFVCQCSLFDCSTHIIYSLLLHSPVNLDHPSSQKEKADDIDQNLNRSLHMWLDNKNHIIECARNMLSTDNWFAYMAGKDAACTGAWFLGHFIFQQLTMRVQSHIYSCWLRSLAHFSHSEMNLQVLFSEEVCSDSVNPNSVSSVRGDHIEKLAGICDSLCSAEKIMAPAAFSNQSFCFQRWFLALRVKTIEVVVDILRLLSTVSFCSDRHHEETDDADGISLPQQMKDLICFLVGISLKLRSIVQEYDLLASSLIDIDHKSLKVISTISMGCSLLAFCTGFSYFIPNLSAWKNLTSCTSKGKSDCHHVILFQDLAVRLWNIDSETSVSLMSLSKLHGVPEVFFHSQPRFQISNGGCQSIDILTACRSAIKGVFDMQNESEGVKKEDILSWISNNGKKILLNAIKEWMHIPFRTPECFFKVRPCAGAFLFSSSMDQKNPNDLAVVSGSHLSLNLCLQLKNVPTDVTSQLSKIYCILYCKTSSTDLSGQMLMDYKAWTTDIMIYLHEKLLCYVISHNGESTSYRNGNGRDGAVEAYICFETNGRTQGFSTCLLDVSAFPVGSYRIQWHSCCIDGHGSYRNLLPLNMGPVFTVTKPFSDR</sequence>
<accession>A0AAD3TDX9</accession>
<evidence type="ECO:0000256" key="5">
    <source>
        <dbReference type="ARBA" id="ARBA00023242"/>
    </source>
</evidence>
<evidence type="ECO:0000259" key="6">
    <source>
        <dbReference type="Pfam" id="PF22966"/>
    </source>
</evidence>
<evidence type="ECO:0000313" key="9">
    <source>
        <dbReference type="EMBL" id="GMH26702.1"/>
    </source>
</evidence>
<evidence type="ECO:0008006" key="11">
    <source>
        <dbReference type="Google" id="ProtNLM"/>
    </source>
</evidence>
<dbReference type="Pfam" id="PF22966">
    <property type="entry name" value="INTS7_C_plants"/>
    <property type="match status" value="1"/>
</dbReference>